<proteinExistence type="predicted"/>
<evidence type="ECO:0000313" key="1">
    <source>
        <dbReference type="EMBL" id="GGX68915.1"/>
    </source>
</evidence>
<reference evidence="1" key="1">
    <citation type="journal article" date="2014" name="Int. J. Syst. Evol. Microbiol.">
        <title>Complete genome sequence of Corynebacterium casei LMG S-19264T (=DSM 44701T), isolated from a smear-ripened cheese.</title>
        <authorList>
            <consortium name="US DOE Joint Genome Institute (JGI-PGF)"/>
            <person name="Walter F."/>
            <person name="Albersmeier A."/>
            <person name="Kalinowski J."/>
            <person name="Ruckert C."/>
        </authorList>
    </citation>
    <scope>NUCLEOTIDE SEQUENCE</scope>
    <source>
        <strain evidence="1">JCM 4790</strain>
    </source>
</reference>
<name>A0A918KPZ5_9ACTN</name>
<sequence>MADVCFPPAARAALPGRIVGGEHISDVRTDLGVTVHRARGYGRHAPAWARAPDLALRAGRDPDLRHGSRGSCSSGWSHLLHRGHRPAIDAGAGSARC</sequence>
<dbReference type="Proteomes" id="UP000619244">
    <property type="component" value="Unassembled WGS sequence"/>
</dbReference>
<reference evidence="1" key="2">
    <citation type="submission" date="2020-09" db="EMBL/GenBank/DDBJ databases">
        <authorList>
            <person name="Sun Q."/>
            <person name="Ohkuma M."/>
        </authorList>
    </citation>
    <scope>NUCLEOTIDE SEQUENCE</scope>
    <source>
        <strain evidence="1">JCM 4790</strain>
    </source>
</reference>
<gene>
    <name evidence="1" type="ORF">GCM10010358_24090</name>
</gene>
<dbReference type="RefSeq" id="WP_190190203.1">
    <property type="nucleotide sequence ID" value="NZ_BMVU01000008.1"/>
</dbReference>
<protein>
    <submittedName>
        <fullName evidence="1">Uncharacterized protein</fullName>
    </submittedName>
</protein>
<organism evidence="1 2">
    <name type="scientific">Streptomyces minutiscleroticus</name>
    <dbReference type="NCBI Taxonomy" id="68238"/>
    <lineage>
        <taxon>Bacteria</taxon>
        <taxon>Bacillati</taxon>
        <taxon>Actinomycetota</taxon>
        <taxon>Actinomycetes</taxon>
        <taxon>Kitasatosporales</taxon>
        <taxon>Streptomycetaceae</taxon>
        <taxon>Streptomyces</taxon>
    </lineage>
</organism>
<evidence type="ECO:0000313" key="2">
    <source>
        <dbReference type="Proteomes" id="UP000619244"/>
    </source>
</evidence>
<accession>A0A918KPZ5</accession>
<comment type="caution">
    <text evidence="1">The sequence shown here is derived from an EMBL/GenBank/DDBJ whole genome shotgun (WGS) entry which is preliminary data.</text>
</comment>
<keyword evidence="2" id="KW-1185">Reference proteome</keyword>
<dbReference type="EMBL" id="BMVU01000008">
    <property type="protein sequence ID" value="GGX68915.1"/>
    <property type="molecule type" value="Genomic_DNA"/>
</dbReference>
<dbReference type="AlphaFoldDB" id="A0A918KPZ5"/>